<dbReference type="Gene3D" id="2.60.120.920">
    <property type="match status" value="1"/>
</dbReference>
<dbReference type="EMBL" id="JABEBT010000023">
    <property type="protein sequence ID" value="KAF7637039.1"/>
    <property type="molecule type" value="Genomic_DNA"/>
</dbReference>
<feature type="coiled-coil region" evidence="1">
    <location>
        <begin position="39"/>
        <end position="66"/>
    </location>
</feature>
<evidence type="ECO:0000256" key="1">
    <source>
        <dbReference type="SAM" id="Coils"/>
    </source>
</evidence>
<dbReference type="OrthoDB" id="5903883at2759"/>
<organism evidence="2 3">
    <name type="scientific">Meloidogyne graminicola</name>
    <dbReference type="NCBI Taxonomy" id="189291"/>
    <lineage>
        <taxon>Eukaryota</taxon>
        <taxon>Metazoa</taxon>
        <taxon>Ecdysozoa</taxon>
        <taxon>Nematoda</taxon>
        <taxon>Chromadorea</taxon>
        <taxon>Rhabditida</taxon>
        <taxon>Tylenchina</taxon>
        <taxon>Tylenchomorpha</taxon>
        <taxon>Tylenchoidea</taxon>
        <taxon>Meloidogynidae</taxon>
        <taxon>Meloidogyninae</taxon>
        <taxon>Meloidogyne</taxon>
    </lineage>
</organism>
<keyword evidence="3" id="KW-1185">Reference proteome</keyword>
<accession>A0A8S9ZTZ1</accession>
<dbReference type="Proteomes" id="UP000605970">
    <property type="component" value="Unassembled WGS sequence"/>
</dbReference>
<reference evidence="2" key="1">
    <citation type="journal article" date="2020" name="Ecol. Evol.">
        <title>Genome structure and content of the rice root-knot nematode (Meloidogyne graminicola).</title>
        <authorList>
            <person name="Phan N.T."/>
            <person name="Danchin E.G.J."/>
            <person name="Klopp C."/>
            <person name="Perfus-Barbeoch L."/>
            <person name="Kozlowski D.K."/>
            <person name="Koutsovoulos G.D."/>
            <person name="Lopez-Roques C."/>
            <person name="Bouchez O."/>
            <person name="Zahm M."/>
            <person name="Besnard G."/>
            <person name="Bellafiore S."/>
        </authorList>
    </citation>
    <scope>NUCLEOTIDE SEQUENCE</scope>
    <source>
        <strain evidence="2">VN-18</strain>
    </source>
</reference>
<sequence length="271" mass="31462">MTSFTSNSNLNREDSFSDLGDIIMVEKVETFSTTSQMTDQEFKKRLDELTKRNEELAAKLKKFMEVKVCFLKVSNKWKLWYHSTCCRSNCVKNDTPNTTCNNGWGFIQITSNTNVKYNCNDSYINCNSNILINLDNNKVARIEAKNCFKRPESSQLCLNCSVYTLCYYEIKLKIERSKPILEIGFSYHPLQNIHLCVFGCYIAYFDNILKKTKFINLSSFSFNNEDIIGCGVVYPPPNINNNKLPYIFFTKNGELIDLLFKNLKIIKKIFN</sequence>
<dbReference type="InterPro" id="IPR043136">
    <property type="entry name" value="B30.2/SPRY_sf"/>
</dbReference>
<evidence type="ECO:0008006" key="4">
    <source>
        <dbReference type="Google" id="ProtNLM"/>
    </source>
</evidence>
<comment type="caution">
    <text evidence="2">The sequence shown here is derived from an EMBL/GenBank/DDBJ whole genome shotgun (WGS) entry which is preliminary data.</text>
</comment>
<keyword evidence="1" id="KW-0175">Coiled coil</keyword>
<proteinExistence type="predicted"/>
<gene>
    <name evidence="2" type="ORF">Mgra_00003428</name>
</gene>
<name>A0A8S9ZTZ1_9BILA</name>
<evidence type="ECO:0000313" key="2">
    <source>
        <dbReference type="EMBL" id="KAF7637039.1"/>
    </source>
</evidence>
<evidence type="ECO:0000313" key="3">
    <source>
        <dbReference type="Proteomes" id="UP000605970"/>
    </source>
</evidence>
<dbReference type="AlphaFoldDB" id="A0A8S9ZTZ1"/>
<protein>
    <recommendedName>
        <fullName evidence="4">SPRY domain-containing protein</fullName>
    </recommendedName>
</protein>